<keyword evidence="3 7" id="KW-0479">Metal-binding</keyword>
<evidence type="ECO:0000256" key="9">
    <source>
        <dbReference type="SAM" id="Phobius"/>
    </source>
</evidence>
<gene>
    <name evidence="10" type="ORF">LSALG_LOCUS21471</name>
</gene>
<comment type="cofactor">
    <cofactor evidence="1 7">
        <name>heme</name>
        <dbReference type="ChEBI" id="CHEBI:30413"/>
    </cofactor>
</comment>
<keyword evidence="9" id="KW-0472">Membrane</keyword>
<evidence type="ECO:0000313" key="11">
    <source>
        <dbReference type="Proteomes" id="UP001177003"/>
    </source>
</evidence>
<name>A0AA35YWZ0_LACSI</name>
<protein>
    <recommendedName>
        <fullName evidence="12">Cytochrome P450</fullName>
    </recommendedName>
</protein>
<dbReference type="InterPro" id="IPR050651">
    <property type="entry name" value="Plant_Cytochrome_P450_Monoox"/>
</dbReference>
<evidence type="ECO:0000256" key="2">
    <source>
        <dbReference type="ARBA" id="ARBA00022617"/>
    </source>
</evidence>
<evidence type="ECO:0000313" key="10">
    <source>
        <dbReference type="EMBL" id="CAI9281795.1"/>
    </source>
</evidence>
<dbReference type="Pfam" id="PF00067">
    <property type="entry name" value="p450"/>
    <property type="match status" value="1"/>
</dbReference>
<dbReference type="GO" id="GO:0016705">
    <property type="term" value="F:oxidoreductase activity, acting on paired donors, with incorporation or reduction of molecular oxygen"/>
    <property type="evidence" value="ECO:0007669"/>
    <property type="project" value="InterPro"/>
</dbReference>
<keyword evidence="2 7" id="KW-0349">Heme</keyword>
<dbReference type="InterPro" id="IPR036396">
    <property type="entry name" value="Cyt_P450_sf"/>
</dbReference>
<comment type="similarity">
    <text evidence="8">Belongs to the cytochrome P450 family.</text>
</comment>
<dbReference type="Proteomes" id="UP001177003">
    <property type="component" value="Chromosome 4"/>
</dbReference>
<keyword evidence="5 7" id="KW-0408">Iron</keyword>
<dbReference type="FunFam" id="1.10.630.10:FF:000026">
    <property type="entry name" value="Cytochrome P450 82C4"/>
    <property type="match status" value="1"/>
</dbReference>
<dbReference type="GO" id="GO:0005506">
    <property type="term" value="F:iron ion binding"/>
    <property type="evidence" value="ECO:0007669"/>
    <property type="project" value="InterPro"/>
</dbReference>
<keyword evidence="9" id="KW-1133">Transmembrane helix</keyword>
<dbReference type="GO" id="GO:0020037">
    <property type="term" value="F:heme binding"/>
    <property type="evidence" value="ECO:0007669"/>
    <property type="project" value="InterPro"/>
</dbReference>
<dbReference type="SUPFAM" id="SSF48264">
    <property type="entry name" value="Cytochrome P450"/>
    <property type="match status" value="1"/>
</dbReference>
<dbReference type="GO" id="GO:0004497">
    <property type="term" value="F:monooxygenase activity"/>
    <property type="evidence" value="ECO:0007669"/>
    <property type="project" value="UniProtKB-KW"/>
</dbReference>
<dbReference type="PRINTS" id="PR00385">
    <property type="entry name" value="P450"/>
</dbReference>
<evidence type="ECO:0000256" key="5">
    <source>
        <dbReference type="ARBA" id="ARBA00023004"/>
    </source>
</evidence>
<organism evidence="10 11">
    <name type="scientific">Lactuca saligna</name>
    <name type="common">Willowleaf lettuce</name>
    <dbReference type="NCBI Taxonomy" id="75948"/>
    <lineage>
        <taxon>Eukaryota</taxon>
        <taxon>Viridiplantae</taxon>
        <taxon>Streptophyta</taxon>
        <taxon>Embryophyta</taxon>
        <taxon>Tracheophyta</taxon>
        <taxon>Spermatophyta</taxon>
        <taxon>Magnoliopsida</taxon>
        <taxon>eudicotyledons</taxon>
        <taxon>Gunneridae</taxon>
        <taxon>Pentapetalae</taxon>
        <taxon>asterids</taxon>
        <taxon>campanulids</taxon>
        <taxon>Asterales</taxon>
        <taxon>Asteraceae</taxon>
        <taxon>Cichorioideae</taxon>
        <taxon>Cichorieae</taxon>
        <taxon>Lactucinae</taxon>
        <taxon>Lactuca</taxon>
    </lineage>
</organism>
<evidence type="ECO:0008006" key="12">
    <source>
        <dbReference type="Google" id="ProtNLM"/>
    </source>
</evidence>
<dbReference type="InterPro" id="IPR017972">
    <property type="entry name" value="Cyt_P450_CS"/>
</dbReference>
<feature type="transmembrane region" description="Helical" evidence="9">
    <location>
        <begin position="232"/>
        <end position="252"/>
    </location>
</feature>
<feature type="binding site" description="axial binding residue" evidence="7">
    <location>
        <position position="468"/>
    </location>
    <ligand>
        <name>heme</name>
        <dbReference type="ChEBI" id="CHEBI:30413"/>
    </ligand>
    <ligandPart>
        <name>Fe</name>
        <dbReference type="ChEBI" id="CHEBI:18248"/>
    </ligandPart>
</feature>
<dbReference type="PRINTS" id="PR00463">
    <property type="entry name" value="EP450I"/>
</dbReference>
<evidence type="ECO:0000256" key="8">
    <source>
        <dbReference type="RuleBase" id="RU000461"/>
    </source>
</evidence>
<feature type="transmembrane region" description="Helical" evidence="9">
    <location>
        <begin position="14"/>
        <end position="34"/>
    </location>
</feature>
<evidence type="ECO:0000256" key="4">
    <source>
        <dbReference type="ARBA" id="ARBA00023002"/>
    </source>
</evidence>
<keyword evidence="9" id="KW-0812">Transmembrane</keyword>
<dbReference type="EMBL" id="OX465080">
    <property type="protein sequence ID" value="CAI9281795.1"/>
    <property type="molecule type" value="Genomic_DNA"/>
</dbReference>
<dbReference type="CDD" id="cd20654">
    <property type="entry name" value="CYP82"/>
    <property type="match status" value="1"/>
</dbReference>
<dbReference type="PANTHER" id="PTHR47947:SF39">
    <property type="entry name" value="CYTOCHROME P450"/>
    <property type="match status" value="1"/>
</dbReference>
<dbReference type="PROSITE" id="PS00086">
    <property type="entry name" value="CYTOCHROME_P450"/>
    <property type="match status" value="1"/>
</dbReference>
<evidence type="ECO:0000256" key="7">
    <source>
        <dbReference type="PIRSR" id="PIRSR602401-1"/>
    </source>
</evidence>
<proteinExistence type="inferred from homology"/>
<sequence length="528" mass="59011">MNLFMDFNSLQHNYTFLLGLGAVIVVINFFLFFTKTGKNNAAPKASGASPIVGHLNLFGGSSGPTHIALGSMAVKHGPIFTVRLGIRKVSVVNSWEIAKELFTTRDVTISSRPKFTAAKILGYNYAMFGVTPYGPYWREMRKIASLQLLSSRRLEQLKDVRVSELENSIRNMHELWKEKRDANGKVLVDMKKWFGEFDMNVMLRMVVGKRCSGAKNREEENDMNRYGEVFSAFFHFLGLFVVADTLPFLGWLDLGGHVKAMKRVAKEIDCIIGKWLDEHRRKRGSAEVVEDKDYMDVMISAVETGGLTDYDADAVIKSTCLDIIASSADTITVTLTWTLSLLLNNPGTLQKVQEEIDKHVGEGRRVNDSDISKLVYLQAIVKESLRLYPAAPLGAPREFSEDCTVAGYHVPKGTWLIVNIWKLQHDPEIWSDPSEFKPERFLSGTHAHVDVKGTNFELIPFGAGRRSCPGLAFSLQMLHIVLATLLQNFDMSSPNNSTIDMTESVGLINAKASPLNVQIVSRLASNNW</sequence>
<evidence type="ECO:0000256" key="1">
    <source>
        <dbReference type="ARBA" id="ARBA00001971"/>
    </source>
</evidence>
<keyword evidence="11" id="KW-1185">Reference proteome</keyword>
<keyword evidence="4 8" id="KW-0560">Oxidoreductase</keyword>
<reference evidence="10" key="1">
    <citation type="submission" date="2023-04" db="EMBL/GenBank/DDBJ databases">
        <authorList>
            <person name="Vijverberg K."/>
            <person name="Xiong W."/>
            <person name="Schranz E."/>
        </authorList>
    </citation>
    <scope>NUCLEOTIDE SEQUENCE</scope>
</reference>
<evidence type="ECO:0000256" key="3">
    <source>
        <dbReference type="ARBA" id="ARBA00022723"/>
    </source>
</evidence>
<dbReference type="AlphaFoldDB" id="A0AA35YWZ0"/>
<dbReference type="Gene3D" id="1.10.630.10">
    <property type="entry name" value="Cytochrome P450"/>
    <property type="match status" value="1"/>
</dbReference>
<keyword evidence="6 8" id="KW-0503">Monooxygenase</keyword>
<dbReference type="InterPro" id="IPR002401">
    <property type="entry name" value="Cyt_P450_E_grp-I"/>
</dbReference>
<evidence type="ECO:0000256" key="6">
    <source>
        <dbReference type="ARBA" id="ARBA00023033"/>
    </source>
</evidence>
<dbReference type="PANTHER" id="PTHR47947">
    <property type="entry name" value="CYTOCHROME P450 82C3-RELATED"/>
    <property type="match status" value="1"/>
</dbReference>
<dbReference type="InterPro" id="IPR001128">
    <property type="entry name" value="Cyt_P450"/>
</dbReference>
<accession>A0AA35YWZ0</accession>